<proteinExistence type="predicted"/>
<dbReference type="RefSeq" id="WP_208984750.1">
    <property type="nucleotide sequence ID" value="NZ_CXST01000005.1"/>
</dbReference>
<dbReference type="PANTHER" id="PTHR46825">
    <property type="entry name" value="D-ALANYL-D-ALANINE-CARBOXYPEPTIDASE/ENDOPEPTIDASE AMPH"/>
    <property type="match status" value="1"/>
</dbReference>
<dbReference type="EMBL" id="CXST01000005">
    <property type="protein sequence ID" value="CTQ46985.1"/>
    <property type="molecule type" value="Genomic_DNA"/>
</dbReference>
<dbReference type="InterPro" id="IPR001466">
    <property type="entry name" value="Beta-lactam-related"/>
</dbReference>
<dbReference type="EC" id="3.4.16.4" evidence="3"/>
<keyword evidence="3" id="KW-0378">Hydrolase</keyword>
<feature type="signal peptide" evidence="1">
    <location>
        <begin position="1"/>
        <end position="32"/>
    </location>
</feature>
<keyword evidence="3" id="KW-0121">Carboxypeptidase</keyword>
<protein>
    <submittedName>
        <fullName evidence="3">D-alanyl-D-alanine carboxypeptidase</fullName>
        <ecNumber evidence="3">3.4.16.4</ecNumber>
    </submittedName>
</protein>
<evidence type="ECO:0000313" key="3">
    <source>
        <dbReference type="EMBL" id="CTQ46985.1"/>
    </source>
</evidence>
<dbReference type="GO" id="GO:0009002">
    <property type="term" value="F:serine-type D-Ala-D-Ala carboxypeptidase activity"/>
    <property type="evidence" value="ECO:0007669"/>
    <property type="project" value="UniProtKB-EC"/>
</dbReference>
<dbReference type="SUPFAM" id="SSF56601">
    <property type="entry name" value="beta-lactamase/transpeptidase-like"/>
    <property type="match status" value="1"/>
</dbReference>
<dbReference type="STRING" id="187304.B0E33_15620"/>
<gene>
    <name evidence="3" type="ORF">LAL4801_05445</name>
</gene>
<feature type="chain" id="PRO_5005807647" evidence="1">
    <location>
        <begin position="33"/>
        <end position="424"/>
    </location>
</feature>
<dbReference type="Gene3D" id="3.40.710.10">
    <property type="entry name" value="DD-peptidase/beta-lactamase superfamily"/>
    <property type="match status" value="1"/>
</dbReference>
<keyword evidence="4" id="KW-1185">Reference proteome</keyword>
<name>A0A0M6YA66_9HYPH</name>
<dbReference type="InterPro" id="IPR012338">
    <property type="entry name" value="Beta-lactam/transpept-like"/>
</dbReference>
<dbReference type="Pfam" id="PF00144">
    <property type="entry name" value="Beta-lactamase"/>
    <property type="match status" value="1"/>
</dbReference>
<reference evidence="4" key="1">
    <citation type="submission" date="2015-07" db="EMBL/GenBank/DDBJ databases">
        <authorList>
            <person name="Rodrigo-Torres Lidia"/>
            <person name="Arahal R.David."/>
        </authorList>
    </citation>
    <scope>NUCLEOTIDE SEQUENCE [LARGE SCALE GENOMIC DNA]</scope>
    <source>
        <strain evidence="4">CECT 4801</strain>
    </source>
</reference>
<evidence type="ECO:0000313" key="4">
    <source>
        <dbReference type="Proteomes" id="UP000048926"/>
    </source>
</evidence>
<organism evidence="3 4">
    <name type="scientific">Roseibium aggregatum</name>
    <dbReference type="NCBI Taxonomy" id="187304"/>
    <lineage>
        <taxon>Bacteria</taxon>
        <taxon>Pseudomonadati</taxon>
        <taxon>Pseudomonadota</taxon>
        <taxon>Alphaproteobacteria</taxon>
        <taxon>Hyphomicrobiales</taxon>
        <taxon>Stappiaceae</taxon>
        <taxon>Roseibium</taxon>
    </lineage>
</organism>
<dbReference type="Proteomes" id="UP000048926">
    <property type="component" value="Unassembled WGS sequence"/>
</dbReference>
<accession>A0A0M6YA66</accession>
<keyword evidence="3" id="KW-0645">Protease</keyword>
<keyword evidence="1" id="KW-0732">Signal</keyword>
<evidence type="ECO:0000259" key="2">
    <source>
        <dbReference type="Pfam" id="PF00144"/>
    </source>
</evidence>
<feature type="domain" description="Beta-lactamase-related" evidence="2">
    <location>
        <begin position="78"/>
        <end position="385"/>
    </location>
</feature>
<dbReference type="AlphaFoldDB" id="A0A0M6YA66"/>
<dbReference type="InterPro" id="IPR050491">
    <property type="entry name" value="AmpC-like"/>
</dbReference>
<dbReference type="PANTHER" id="PTHR46825:SF7">
    <property type="entry name" value="D-ALANYL-D-ALANINE CARBOXYPEPTIDASE"/>
    <property type="match status" value="1"/>
</dbReference>
<evidence type="ECO:0000256" key="1">
    <source>
        <dbReference type="SAM" id="SignalP"/>
    </source>
</evidence>
<sequence length="424" mass="44727">MTRSVTTGPVTARAVQLLAVLLVSVCSVNPVAATVTCVEDFDRGVTSEAAGARPGTPLSAALSQKLDDAVLAALPLAETPGVIVGVQTPDGTWKKGYGVADPATGTPMGPGMHTRIGSVTKTFTGTMLLQLAEAGRLSLDDTIDAYVEGIPNGDRITLRQLADMTSGVASYTASERFVELFLDQPGVAFSPEDLLTFAVENSPLFEPGTQYDYSNTNTILLGMVIEKTTGQPFETSLRKMILEPLGLEKTVWPGSRTELPEPYAQGVTLQGVDATPAAPLVATHWNPASLWTAGELISNLDDLLVYGRALGSGQGLLGTEMQQARLRSFRPPDGYGLALRCNGEWVGHTGEVPGYTTVVFHSPRTDTTLVVQANSDMPSGDCEEAKETQDVDEASGLSCSLPAMRIFNAVAPLLGETAPQNTAE</sequence>